<evidence type="ECO:0008006" key="6">
    <source>
        <dbReference type="Google" id="ProtNLM"/>
    </source>
</evidence>
<dbReference type="Proteomes" id="UP000050668">
    <property type="component" value="Unassembled WGS sequence"/>
</dbReference>
<dbReference type="Pfam" id="PF13786">
    <property type="entry name" value="DUF4179"/>
    <property type="match status" value="1"/>
</dbReference>
<keyword evidence="5" id="KW-1185">Reference proteome</keyword>
<accession>A0ABR5K0S4</accession>
<evidence type="ECO:0000259" key="3">
    <source>
        <dbReference type="Pfam" id="PF18705"/>
    </source>
</evidence>
<feature type="transmembrane region" description="Helical" evidence="1">
    <location>
        <begin position="47"/>
        <end position="67"/>
    </location>
</feature>
<keyword evidence="1" id="KW-0472">Membrane</keyword>
<dbReference type="InterPro" id="IPR025436">
    <property type="entry name" value="DUF4179"/>
</dbReference>
<comment type="caution">
    <text evidence="4">The sequence shown here is derived from an EMBL/GenBank/DDBJ whole genome shotgun (WGS) entry which is preliminary data.</text>
</comment>
<sequence>MKPLEDKDYEALVRELASIDVPQERLAATRTESLLRHQQEKRIRRRAWKSVVVAALLVLVFVTSIRVSPAFASAVSKIPGFAPLVHMITYDKGVSDIIDNDYYEEIGTTQSKNGLTFTLHGVIADESGMILSYTLSAPFNLQKLDTKNVDLRRNGEALEVGIGYSWYREKETKLIEEKIEITAGENPIDYQDAQFEFHIQLADANKTEFTIPFTLKKPIAKTKNYEINEGMSFEGQNITVKSISISPLRTGIVIAIDPDNDMRILGFDDLRLLDENSEEWSTITNGLTATGNLMDGEATYFMQSNYFREPKKLSLQVGEVKALPKGEDFIEVDFVKNRVLYQPLLPGLKVQLKNGFLTVISPTAYKNKMIGMMGTAIDANGQTVYSQMTNSSHGPEEWEIEETTSYKFNDVENPVRIYFSHYENFLDGIQTINIPLK</sequence>
<keyword evidence="1" id="KW-0812">Transmembrane</keyword>
<evidence type="ECO:0000256" key="1">
    <source>
        <dbReference type="SAM" id="Phobius"/>
    </source>
</evidence>
<dbReference type="InterPro" id="IPR040680">
    <property type="entry name" value="DUF5643"/>
</dbReference>
<dbReference type="Gene3D" id="2.60.40.1630">
    <property type="entry name" value="bacillus anthracis domain"/>
    <property type="match status" value="1"/>
</dbReference>
<name>A0ABR5K0S4_9BACI</name>
<feature type="domain" description="DUF5643" evidence="3">
    <location>
        <begin position="222"/>
        <end position="334"/>
    </location>
</feature>
<reference evidence="5" key="1">
    <citation type="submission" date="2015-07" db="EMBL/GenBank/DDBJ databases">
        <title>Fjat-14205 dsm 2895.</title>
        <authorList>
            <person name="Liu B."/>
            <person name="Wang J."/>
            <person name="Zhu Y."/>
            <person name="Liu G."/>
            <person name="Chen Q."/>
            <person name="Chen Z."/>
            <person name="Lan J."/>
            <person name="Che J."/>
            <person name="Ge C."/>
            <person name="Shi H."/>
            <person name="Pan Z."/>
            <person name="Liu X."/>
        </authorList>
    </citation>
    <scope>NUCLEOTIDE SEQUENCE [LARGE SCALE GENOMIC DNA]</scope>
    <source>
        <strain evidence="5">DSM 25560</strain>
    </source>
</reference>
<evidence type="ECO:0000313" key="4">
    <source>
        <dbReference type="EMBL" id="KOS68295.1"/>
    </source>
</evidence>
<evidence type="ECO:0000313" key="5">
    <source>
        <dbReference type="Proteomes" id="UP000050668"/>
    </source>
</evidence>
<dbReference type="Pfam" id="PF18705">
    <property type="entry name" value="DUF5643"/>
    <property type="match status" value="1"/>
</dbReference>
<feature type="domain" description="DUF4179" evidence="2">
    <location>
        <begin position="44"/>
        <end position="136"/>
    </location>
</feature>
<gene>
    <name evidence="4" type="ORF">AEA09_06805</name>
</gene>
<dbReference type="EMBL" id="LGRV01000003">
    <property type="protein sequence ID" value="KOS68295.1"/>
    <property type="molecule type" value="Genomic_DNA"/>
</dbReference>
<keyword evidence="1" id="KW-1133">Transmembrane helix</keyword>
<organism evidence="4 5">
    <name type="scientific">Lysinibacillus contaminans</name>
    <dbReference type="NCBI Taxonomy" id="1293441"/>
    <lineage>
        <taxon>Bacteria</taxon>
        <taxon>Bacillati</taxon>
        <taxon>Bacillota</taxon>
        <taxon>Bacilli</taxon>
        <taxon>Bacillales</taxon>
        <taxon>Bacillaceae</taxon>
        <taxon>Lysinibacillus</taxon>
    </lineage>
</organism>
<protein>
    <recommendedName>
        <fullName evidence="6">DUF4179 domain-containing protein</fullName>
    </recommendedName>
</protein>
<dbReference type="RefSeq" id="WP_053583115.1">
    <property type="nucleotide sequence ID" value="NZ_LGRV01000003.1"/>
</dbReference>
<evidence type="ECO:0000259" key="2">
    <source>
        <dbReference type="Pfam" id="PF13786"/>
    </source>
</evidence>
<proteinExistence type="predicted"/>